<gene>
    <name evidence="8" type="ORF">SHERM_26888</name>
</gene>
<dbReference type="GO" id="GO:0003677">
    <property type="term" value="F:DNA binding"/>
    <property type="evidence" value="ECO:0007669"/>
    <property type="project" value="UniProtKB-KW"/>
</dbReference>
<dbReference type="GO" id="GO:0005634">
    <property type="term" value="C:nucleus"/>
    <property type="evidence" value="ECO:0007669"/>
    <property type="project" value="UniProtKB-SubCell"/>
</dbReference>
<feature type="compositionally biased region" description="Polar residues" evidence="6">
    <location>
        <begin position="592"/>
        <end position="602"/>
    </location>
</feature>
<feature type="region of interest" description="Disordered" evidence="6">
    <location>
        <begin position="175"/>
        <end position="208"/>
    </location>
</feature>
<feature type="compositionally biased region" description="Basic and acidic residues" evidence="6">
    <location>
        <begin position="341"/>
        <end position="352"/>
    </location>
</feature>
<evidence type="ECO:0000313" key="8">
    <source>
        <dbReference type="EMBL" id="CAA0831539.1"/>
    </source>
</evidence>
<evidence type="ECO:0000256" key="6">
    <source>
        <dbReference type="SAM" id="MobiDB-lite"/>
    </source>
</evidence>
<proteinExistence type="predicted"/>
<sequence length="602" mass="66148">MVAGESPEWLPPGFTEKVKYKNGKKIKYYYNDATDTKYYSKKDVLSCGTAENGIIDAPQSPISNAEKDISSNGEVEAGLDTTDDSPKWLPDGWKMEEKKRQRGPRKGSVYKVYTHVSSGNIFYSMVAVTRYLNSQNRATSKLDESSTNGLSITNTSVIQEGKEESPSKTVCTLMRSKRDKEDEQSPLISPQSLCMTNPGSSHGKKKKASSFIPIASESSAADDLPSGWIKEIITSKCGSKIRKDPYYIDPISGYMFRSKPDAMRFINTNDIRYCAIRPRKKESTELNLVKNEVQSSSAAHEKLLERPQRRFAGGESDGSNVIMYPANSEEKITYNNSLPDPENKSAPEDKPEQQTPKSAGTEKKQTEKKPRSNSKNPRKRKDPIFPSRASKRLAGTEPKAPPHNYASATEEANNNSQNTPANNIPPSSETPKETENPPNGTTENPLNDAPVIPEAKIEAKAEENNNNNNNSKQESQLFLDFGDSWSDPLEFALKTLRGEISIDDTLAAFPGCFNKNLSVPYNNNSNNNLLDGIFGPTETKSSLPDIFRNDETSPSCGSSRQQGGAEQLPVNSSAFGNTSLPPGFGGDDAGQKNGQSKFAFNP</sequence>
<feature type="compositionally biased region" description="Polar residues" evidence="6">
    <location>
        <begin position="186"/>
        <end position="198"/>
    </location>
</feature>
<keyword evidence="4" id="KW-0804">Transcription</keyword>
<feature type="compositionally biased region" description="Low complexity" evidence="6">
    <location>
        <begin position="413"/>
        <end position="422"/>
    </location>
</feature>
<evidence type="ECO:0000256" key="3">
    <source>
        <dbReference type="ARBA" id="ARBA00023125"/>
    </source>
</evidence>
<feature type="compositionally biased region" description="Polar residues" evidence="6">
    <location>
        <begin position="552"/>
        <end position="580"/>
    </location>
</feature>
<feature type="region of interest" description="Disordered" evidence="6">
    <location>
        <begin position="550"/>
        <end position="602"/>
    </location>
</feature>
<dbReference type="PANTHER" id="PTHR34067:SF20">
    <property type="entry name" value="OS08G0206700 PROTEIN"/>
    <property type="match status" value="1"/>
</dbReference>
<comment type="subcellular location">
    <subcellularLocation>
        <location evidence="1">Nucleus</location>
    </subcellularLocation>
</comment>
<keyword evidence="5" id="KW-0539">Nucleus</keyword>
<keyword evidence="3" id="KW-0238">DNA-binding</keyword>
<dbReference type="InterPro" id="IPR001739">
    <property type="entry name" value="Methyl_CpG_DNA-bd"/>
</dbReference>
<dbReference type="PROSITE" id="PS50982">
    <property type="entry name" value="MBD"/>
    <property type="match status" value="2"/>
</dbReference>
<evidence type="ECO:0000259" key="7">
    <source>
        <dbReference type="PROSITE" id="PS50982"/>
    </source>
</evidence>
<reference evidence="8" key="1">
    <citation type="submission" date="2019-12" db="EMBL/GenBank/DDBJ databases">
        <authorList>
            <person name="Scholes J."/>
        </authorList>
    </citation>
    <scope>NUCLEOTIDE SEQUENCE</scope>
</reference>
<evidence type="ECO:0000256" key="1">
    <source>
        <dbReference type="ARBA" id="ARBA00004123"/>
    </source>
</evidence>
<evidence type="ECO:0000256" key="5">
    <source>
        <dbReference type="ARBA" id="ARBA00023242"/>
    </source>
</evidence>
<evidence type="ECO:0000256" key="4">
    <source>
        <dbReference type="ARBA" id="ARBA00023163"/>
    </source>
</evidence>
<feature type="region of interest" description="Disordered" evidence="6">
    <location>
        <begin position="293"/>
        <end position="450"/>
    </location>
</feature>
<organism evidence="8 9">
    <name type="scientific">Striga hermonthica</name>
    <name type="common">Purple witchweed</name>
    <name type="synonym">Buchnera hermonthica</name>
    <dbReference type="NCBI Taxonomy" id="68872"/>
    <lineage>
        <taxon>Eukaryota</taxon>
        <taxon>Viridiplantae</taxon>
        <taxon>Streptophyta</taxon>
        <taxon>Embryophyta</taxon>
        <taxon>Tracheophyta</taxon>
        <taxon>Spermatophyta</taxon>
        <taxon>Magnoliopsida</taxon>
        <taxon>eudicotyledons</taxon>
        <taxon>Gunneridae</taxon>
        <taxon>Pentapetalae</taxon>
        <taxon>asterids</taxon>
        <taxon>lamiids</taxon>
        <taxon>Lamiales</taxon>
        <taxon>Orobanchaceae</taxon>
        <taxon>Buchnereae</taxon>
        <taxon>Striga</taxon>
    </lineage>
</organism>
<evidence type="ECO:0000313" key="9">
    <source>
        <dbReference type="Proteomes" id="UP001153555"/>
    </source>
</evidence>
<feature type="domain" description="MBD" evidence="7">
    <location>
        <begin position="79"/>
        <end position="149"/>
    </location>
</feature>
<dbReference type="AlphaFoldDB" id="A0A9N7NGT8"/>
<name>A0A9N7NGT8_STRHE</name>
<dbReference type="SUPFAM" id="SSF54171">
    <property type="entry name" value="DNA-binding domain"/>
    <property type="match status" value="2"/>
</dbReference>
<dbReference type="OrthoDB" id="10072024at2759"/>
<feature type="compositionally biased region" description="Polar residues" evidence="6">
    <location>
        <begin position="436"/>
        <end position="445"/>
    </location>
</feature>
<keyword evidence="9" id="KW-1185">Reference proteome</keyword>
<dbReference type="EMBL" id="CACSLK010027832">
    <property type="protein sequence ID" value="CAA0831539.1"/>
    <property type="molecule type" value="Genomic_DNA"/>
</dbReference>
<dbReference type="Proteomes" id="UP001153555">
    <property type="component" value="Unassembled WGS sequence"/>
</dbReference>
<dbReference type="Gene3D" id="3.30.890.10">
    <property type="entry name" value="Methyl-cpg-binding Protein 2, Chain A"/>
    <property type="match status" value="2"/>
</dbReference>
<feature type="compositionally biased region" description="Basic and acidic residues" evidence="6">
    <location>
        <begin position="299"/>
        <end position="308"/>
    </location>
</feature>
<evidence type="ECO:0000256" key="2">
    <source>
        <dbReference type="ARBA" id="ARBA00023015"/>
    </source>
</evidence>
<protein>
    <submittedName>
        <fullName evidence="8">Methyl-CpG-binding domain-containing protein 13</fullName>
    </submittedName>
</protein>
<dbReference type="PANTHER" id="PTHR34067">
    <property type="entry name" value="OS04G0193200 PROTEIN"/>
    <property type="match status" value="1"/>
</dbReference>
<keyword evidence="2" id="KW-0805">Transcription regulation</keyword>
<comment type="caution">
    <text evidence="8">The sequence shown here is derived from an EMBL/GenBank/DDBJ whole genome shotgun (WGS) entry which is preliminary data.</text>
</comment>
<feature type="domain" description="MBD" evidence="7">
    <location>
        <begin position="214"/>
        <end position="281"/>
    </location>
</feature>
<accession>A0A9N7NGT8</accession>
<dbReference type="InterPro" id="IPR016177">
    <property type="entry name" value="DNA-bd_dom_sf"/>
</dbReference>
<dbReference type="Pfam" id="PF01429">
    <property type="entry name" value="MBD"/>
    <property type="match status" value="1"/>
</dbReference>
<feature type="compositionally biased region" description="Basic and acidic residues" evidence="6">
    <location>
        <begin position="360"/>
        <end position="370"/>
    </location>
</feature>
<dbReference type="InterPro" id="IPR038945">
    <property type="entry name" value="MBD13-like"/>
</dbReference>